<proteinExistence type="predicted"/>
<gene>
    <name evidence="1" type="ORF">PMACD_LOCUS7896</name>
</gene>
<protein>
    <submittedName>
        <fullName evidence="1">Uncharacterized protein</fullName>
    </submittedName>
</protein>
<sequence length="86" mass="9474">MKASTGDVFYSSISPVQLDPVTPVNGLNDKTYRRGIARLIVRGHTGDPVGRPYWATIQKKTAEGRADDIIKTTGSSWMQLGHDRDT</sequence>
<organism evidence="1 2">
    <name type="scientific">Pieris macdunnoughi</name>
    <dbReference type="NCBI Taxonomy" id="345717"/>
    <lineage>
        <taxon>Eukaryota</taxon>
        <taxon>Metazoa</taxon>
        <taxon>Ecdysozoa</taxon>
        <taxon>Arthropoda</taxon>
        <taxon>Hexapoda</taxon>
        <taxon>Insecta</taxon>
        <taxon>Pterygota</taxon>
        <taxon>Neoptera</taxon>
        <taxon>Endopterygota</taxon>
        <taxon>Lepidoptera</taxon>
        <taxon>Glossata</taxon>
        <taxon>Ditrysia</taxon>
        <taxon>Papilionoidea</taxon>
        <taxon>Pieridae</taxon>
        <taxon>Pierinae</taxon>
        <taxon>Pieris</taxon>
    </lineage>
</organism>
<reference evidence="1" key="1">
    <citation type="submission" date="2021-02" db="EMBL/GenBank/DDBJ databases">
        <authorList>
            <person name="Steward A R."/>
        </authorList>
    </citation>
    <scope>NUCLEOTIDE SEQUENCE</scope>
</reference>
<keyword evidence="2" id="KW-1185">Reference proteome</keyword>
<name>A0A821SVR5_9NEOP</name>
<evidence type="ECO:0000313" key="2">
    <source>
        <dbReference type="Proteomes" id="UP000663880"/>
    </source>
</evidence>
<evidence type="ECO:0000313" key="1">
    <source>
        <dbReference type="EMBL" id="CAF4860756.1"/>
    </source>
</evidence>
<dbReference type="Proteomes" id="UP000663880">
    <property type="component" value="Unassembled WGS sequence"/>
</dbReference>
<dbReference type="AlphaFoldDB" id="A0A821SVR5"/>
<comment type="caution">
    <text evidence="1">The sequence shown here is derived from an EMBL/GenBank/DDBJ whole genome shotgun (WGS) entry which is preliminary data.</text>
</comment>
<dbReference type="EMBL" id="CAJOBZ010000019">
    <property type="protein sequence ID" value="CAF4860756.1"/>
    <property type="molecule type" value="Genomic_DNA"/>
</dbReference>
<accession>A0A821SVR5</accession>